<proteinExistence type="predicted"/>
<gene>
    <name evidence="4" type="ORF">ACFSKV_01950</name>
</gene>
<dbReference type="PANTHER" id="PTHR36459">
    <property type="entry name" value="ORF"/>
    <property type="match status" value="1"/>
</dbReference>
<keyword evidence="1" id="KW-0175">Coiled coil</keyword>
<dbReference type="RefSeq" id="WP_380799951.1">
    <property type="nucleotide sequence ID" value="NZ_JBHUIV010000004.1"/>
</dbReference>
<name>A0ABW5B6E1_9BACT</name>
<keyword evidence="5" id="KW-1185">Reference proteome</keyword>
<sequence length="362" mass="43340">MLAYPTEITDPVYIKKESLSIFQQFLKHFIKDPRDLPFLQLIVSLHLTVIPLAVLLYLPVLEGYWWWAVAIPYFYISQFYFKGSFGLMLHCLCHRNMWKPNWQWVQKYILWFLSPFFGHLGESYNSHHIGMHHIAGNLPEDSSSTMAYQRDSLKDFIRYWLNFMLMGFLDTYQYLFRRKLKKYYVPLTWSEFLFILFAIVMCFVNLKATMVIFVIPFFFARLVMMLGNWTQHAFVDPDQPGDELASTLICINTVYNHKCWNDGYHAFHHFKPSVHYTEYPLMLEKYKKQLAEKRTFIFSGVHYLHIFTWLMTRNYEKLADHLVNLNGTFKSKEDAIELLKARVKKFENLVKDKTVQEEIMVN</sequence>
<evidence type="ECO:0000256" key="2">
    <source>
        <dbReference type="SAM" id="Phobius"/>
    </source>
</evidence>
<evidence type="ECO:0000256" key="1">
    <source>
        <dbReference type="SAM" id="Coils"/>
    </source>
</evidence>
<feature type="transmembrane region" description="Helical" evidence="2">
    <location>
        <begin position="156"/>
        <end position="175"/>
    </location>
</feature>
<evidence type="ECO:0000313" key="4">
    <source>
        <dbReference type="EMBL" id="MFD2200311.1"/>
    </source>
</evidence>
<organism evidence="4 5">
    <name type="scientific">Shivajiella indica</name>
    <dbReference type="NCBI Taxonomy" id="872115"/>
    <lineage>
        <taxon>Bacteria</taxon>
        <taxon>Pseudomonadati</taxon>
        <taxon>Bacteroidota</taxon>
        <taxon>Cytophagia</taxon>
        <taxon>Cytophagales</taxon>
        <taxon>Cyclobacteriaceae</taxon>
        <taxon>Shivajiella</taxon>
    </lineage>
</organism>
<protein>
    <submittedName>
        <fullName evidence="4">Fatty acid desaturase family protein</fullName>
    </submittedName>
</protein>
<comment type="caution">
    <text evidence="4">The sequence shown here is derived from an EMBL/GenBank/DDBJ whole genome shotgun (WGS) entry which is preliminary data.</text>
</comment>
<accession>A0ABW5B6E1</accession>
<dbReference type="Proteomes" id="UP001597414">
    <property type="component" value="Unassembled WGS sequence"/>
</dbReference>
<dbReference type="Pfam" id="PF00487">
    <property type="entry name" value="FA_desaturase"/>
    <property type="match status" value="1"/>
</dbReference>
<dbReference type="InterPro" id="IPR005804">
    <property type="entry name" value="FA_desaturase_dom"/>
</dbReference>
<evidence type="ECO:0000259" key="3">
    <source>
        <dbReference type="Pfam" id="PF00487"/>
    </source>
</evidence>
<keyword evidence="2" id="KW-1133">Transmembrane helix</keyword>
<keyword evidence="2" id="KW-0472">Membrane</keyword>
<dbReference type="EMBL" id="JBHUIV010000004">
    <property type="protein sequence ID" value="MFD2200311.1"/>
    <property type="molecule type" value="Genomic_DNA"/>
</dbReference>
<feature type="transmembrane region" description="Helical" evidence="2">
    <location>
        <begin position="195"/>
        <end position="219"/>
    </location>
</feature>
<keyword evidence="2" id="KW-0812">Transmembrane</keyword>
<feature type="transmembrane region" description="Helical" evidence="2">
    <location>
        <begin position="64"/>
        <end position="81"/>
    </location>
</feature>
<feature type="transmembrane region" description="Helical" evidence="2">
    <location>
        <begin position="36"/>
        <end position="58"/>
    </location>
</feature>
<evidence type="ECO:0000313" key="5">
    <source>
        <dbReference type="Proteomes" id="UP001597414"/>
    </source>
</evidence>
<reference evidence="5" key="1">
    <citation type="journal article" date="2019" name="Int. J. Syst. Evol. Microbiol.">
        <title>The Global Catalogue of Microorganisms (GCM) 10K type strain sequencing project: providing services to taxonomists for standard genome sequencing and annotation.</title>
        <authorList>
            <consortium name="The Broad Institute Genomics Platform"/>
            <consortium name="The Broad Institute Genome Sequencing Center for Infectious Disease"/>
            <person name="Wu L."/>
            <person name="Ma J."/>
        </authorList>
    </citation>
    <scope>NUCLEOTIDE SEQUENCE [LARGE SCALE GENOMIC DNA]</scope>
    <source>
        <strain evidence="5">KCTC 19812</strain>
    </source>
</reference>
<feature type="coiled-coil region" evidence="1">
    <location>
        <begin position="329"/>
        <end position="356"/>
    </location>
</feature>
<feature type="domain" description="Fatty acid desaturase" evidence="3">
    <location>
        <begin position="65"/>
        <end position="296"/>
    </location>
</feature>
<dbReference type="PANTHER" id="PTHR36459:SF1">
    <property type="entry name" value="FATTY ACID DESATURASE DOMAIN-CONTAINING PROTEIN-RELATED"/>
    <property type="match status" value="1"/>
</dbReference>